<dbReference type="InterPro" id="IPR005318">
    <property type="entry name" value="OM_porin_bac"/>
</dbReference>
<accession>E6PIK5</accession>
<evidence type="ECO:0000313" key="3">
    <source>
        <dbReference type="EMBL" id="CBH76295.1"/>
    </source>
</evidence>
<gene>
    <name evidence="3" type="ORF">CARN1_0775</name>
</gene>
<protein>
    <recommendedName>
        <fullName evidence="4">Porin</fullName>
    </recommendedName>
</protein>
<name>E6PIK5_9ZZZZ</name>
<keyword evidence="1" id="KW-0813">Transport</keyword>
<dbReference type="GO" id="GO:0016020">
    <property type="term" value="C:membrane"/>
    <property type="evidence" value="ECO:0007669"/>
    <property type="project" value="InterPro"/>
</dbReference>
<proteinExistence type="predicted"/>
<dbReference type="AlphaFoldDB" id="E6PIK5"/>
<dbReference type="EMBL" id="CABL01000019">
    <property type="protein sequence ID" value="CBH76295.1"/>
    <property type="molecule type" value="Genomic_DNA"/>
</dbReference>
<evidence type="ECO:0000256" key="1">
    <source>
        <dbReference type="ARBA" id="ARBA00022448"/>
    </source>
</evidence>
<reference evidence="3" key="1">
    <citation type="submission" date="2009-10" db="EMBL/GenBank/DDBJ databases">
        <title>Diversity of trophic interactions inside an arsenic-rich microbial ecosystem.</title>
        <authorList>
            <person name="Bertin P.N."/>
            <person name="Heinrich-Salmeron A."/>
            <person name="Pelletier E."/>
            <person name="Goulhen-Chollet F."/>
            <person name="Arsene-Ploetze F."/>
            <person name="Gallien S."/>
            <person name="Calteau A."/>
            <person name="Vallenet D."/>
            <person name="Casiot C."/>
            <person name="Chane-Woon-Ming B."/>
            <person name="Giloteaux L."/>
            <person name="Barakat M."/>
            <person name="Bonnefoy V."/>
            <person name="Bruneel O."/>
            <person name="Chandler M."/>
            <person name="Cleiss J."/>
            <person name="Duran R."/>
            <person name="Elbaz-Poulichet F."/>
            <person name="Fonknechten N."/>
            <person name="Lauga B."/>
            <person name="Mornico D."/>
            <person name="Ortet P."/>
            <person name="Schaeffer C."/>
            <person name="Siguier P."/>
            <person name="Alexander Thil Smith A."/>
            <person name="Van Dorsselaer A."/>
            <person name="Weissenbach J."/>
            <person name="Medigue C."/>
            <person name="Le Paslier D."/>
        </authorList>
    </citation>
    <scope>NUCLEOTIDE SEQUENCE</scope>
</reference>
<keyword evidence="2" id="KW-0732">Signal</keyword>
<evidence type="ECO:0008006" key="4">
    <source>
        <dbReference type="Google" id="ProtNLM"/>
    </source>
</evidence>
<organism evidence="3">
    <name type="scientific">mine drainage metagenome</name>
    <dbReference type="NCBI Taxonomy" id="410659"/>
    <lineage>
        <taxon>unclassified sequences</taxon>
        <taxon>metagenomes</taxon>
        <taxon>ecological metagenomes</taxon>
    </lineage>
</organism>
<comment type="caution">
    <text evidence="3">The sequence shown here is derived from an EMBL/GenBank/DDBJ whole genome shotgun (WGS) entry which is preliminary data.</text>
</comment>
<dbReference type="InterPro" id="IPR023614">
    <property type="entry name" value="Porin_dom_sf"/>
</dbReference>
<dbReference type="Pfam" id="PF03573">
    <property type="entry name" value="OprD"/>
    <property type="match status" value="1"/>
</dbReference>
<evidence type="ECO:0000256" key="2">
    <source>
        <dbReference type="ARBA" id="ARBA00022729"/>
    </source>
</evidence>
<sequence length="518" mass="55820">MKMIQRFGAALAMLLMVATSFASAATQDTPTTKKIVAQESASKKPVSRFSYKGYVRSYYFTRQNASATQKGPNQAAWNTGISLHGEYNAGGGFTLGATYFYANPLNGNCSQAANYQPSPGNACIPAPPGIAADNTLPDFQMSTLYEAYVKYQGHGFGATLGNQVFNSPWANSSDSRLKPAAFQGGDVTYKLNKNWNLEGAVFSKFEGRAQSAFDNSTLLTGYYVDAPSLGSEGNIYNPNGKNNAMTNSGFGYAKVGYGAKNLSANLYFYGFNNIATLTWFDAKYSLPGFMAKYKPFVAVQAGREQDTGNALIGKIRASGYGVQAGLSLTKNVDFTVGYNNVPAKNDTVVLPAGVSCNSAHALVGAGTSAATSIPYLLAGNGFNCVSKGAAGTTTLYYGGFASPYTDSYATDPFFTTSMTQGMVDRRTYGQAVKFALFFNSTDKRFHAILSRALYNDGTSAVGLAPTQETDVDAFYYLNKVAKGAYHGWLVRYRYGERTEQFGGLPLFKYNRAQVEYDF</sequence>
<dbReference type="Gene3D" id="2.40.160.10">
    <property type="entry name" value="Porin"/>
    <property type="match status" value="1"/>
</dbReference>